<protein>
    <submittedName>
        <fullName evidence="1">Cof-like hydrolase</fullName>
    </submittedName>
</protein>
<dbReference type="Proteomes" id="UP000254807">
    <property type="component" value="Unassembled WGS sequence"/>
</dbReference>
<dbReference type="Pfam" id="PF08282">
    <property type="entry name" value="Hydrolase_3"/>
    <property type="match status" value="1"/>
</dbReference>
<dbReference type="NCBIfam" id="TIGR01484">
    <property type="entry name" value="HAD-SF-IIB"/>
    <property type="match status" value="1"/>
</dbReference>
<dbReference type="PROSITE" id="PS01229">
    <property type="entry name" value="COF_2"/>
    <property type="match status" value="1"/>
</dbReference>
<dbReference type="AlphaFoldDB" id="A0A366UB42"/>
<keyword evidence="2" id="KW-1185">Reference proteome</keyword>
<dbReference type="Gene3D" id="3.30.1240.10">
    <property type="match status" value="1"/>
</dbReference>
<sequence>MDMNRKFFAFDIDGTLLDSNKQPLESTIEALELLRNAGHFVTVATGRSRFHAKDIIRSLAFDNYILCNGAAAFLAHQQVYKNLLDEEQLKAFVAEANELGIDTAFVGMDTAKRASSLNIGIMDEAMRSFGAQLPELDMHFPEEKEVYQALAFYGKEYEDYFDDRYSKLRFVRWHENSVDVVPKDGSKAATILSVAHQLGISQKDVICFGDGQNDREMLQAAGVGVAMGNAAPEIQAIADKVTASNDEDGIWQALKELDLI</sequence>
<proteinExistence type="predicted"/>
<organism evidence="1 2">
    <name type="scientific">Enterococcus gallinarum</name>
    <dbReference type="NCBI Taxonomy" id="1353"/>
    <lineage>
        <taxon>Bacteria</taxon>
        <taxon>Bacillati</taxon>
        <taxon>Bacillota</taxon>
        <taxon>Bacilli</taxon>
        <taxon>Lactobacillales</taxon>
        <taxon>Enterococcaceae</taxon>
        <taxon>Enterococcus</taxon>
    </lineage>
</organism>
<reference evidence="1 2" key="1">
    <citation type="submission" date="2018-06" db="EMBL/GenBank/DDBJ databases">
        <authorList>
            <consortium name="Pathogen Informatics"/>
            <person name="Doyle S."/>
        </authorList>
    </citation>
    <scope>NUCLEOTIDE SEQUENCE [LARGE SCALE GENOMIC DNA]</scope>
    <source>
        <strain evidence="1 2">NCTC12360</strain>
    </source>
</reference>
<dbReference type="PANTHER" id="PTHR10000">
    <property type="entry name" value="PHOSPHOSERINE PHOSPHATASE"/>
    <property type="match status" value="1"/>
</dbReference>
<dbReference type="InterPro" id="IPR000150">
    <property type="entry name" value="Cof"/>
</dbReference>
<dbReference type="InterPro" id="IPR006379">
    <property type="entry name" value="HAD-SF_hydro_IIB"/>
</dbReference>
<dbReference type="GO" id="GO:0016791">
    <property type="term" value="F:phosphatase activity"/>
    <property type="evidence" value="ECO:0007669"/>
    <property type="project" value="TreeGrafter"/>
</dbReference>
<dbReference type="SUPFAM" id="SSF56784">
    <property type="entry name" value="HAD-like"/>
    <property type="match status" value="1"/>
</dbReference>
<dbReference type="GO" id="GO:0005829">
    <property type="term" value="C:cytosol"/>
    <property type="evidence" value="ECO:0007669"/>
    <property type="project" value="TreeGrafter"/>
</dbReference>
<dbReference type="EMBL" id="UFYW01000001">
    <property type="protein sequence ID" value="STD84524.1"/>
    <property type="molecule type" value="Genomic_DNA"/>
</dbReference>
<evidence type="ECO:0000313" key="2">
    <source>
        <dbReference type="Proteomes" id="UP000254807"/>
    </source>
</evidence>
<evidence type="ECO:0000313" key="1">
    <source>
        <dbReference type="EMBL" id="STD84524.1"/>
    </source>
</evidence>
<accession>A0A366UB42</accession>
<dbReference type="SFLD" id="SFLDG01140">
    <property type="entry name" value="C2.B:_Phosphomannomutase_and_P"/>
    <property type="match status" value="1"/>
</dbReference>
<dbReference type="PANTHER" id="PTHR10000:SF25">
    <property type="entry name" value="PHOSPHATASE YKRA-RELATED"/>
    <property type="match status" value="1"/>
</dbReference>
<keyword evidence="1" id="KW-0378">Hydrolase</keyword>
<name>A0A366UB42_ENTGA</name>
<dbReference type="SFLD" id="SFLDS00003">
    <property type="entry name" value="Haloacid_Dehalogenase"/>
    <property type="match status" value="1"/>
</dbReference>
<dbReference type="Gene3D" id="3.40.50.1000">
    <property type="entry name" value="HAD superfamily/HAD-like"/>
    <property type="match status" value="1"/>
</dbReference>
<dbReference type="InterPro" id="IPR036412">
    <property type="entry name" value="HAD-like_sf"/>
</dbReference>
<dbReference type="InterPro" id="IPR023214">
    <property type="entry name" value="HAD_sf"/>
</dbReference>
<dbReference type="GO" id="GO:0000287">
    <property type="term" value="F:magnesium ion binding"/>
    <property type="evidence" value="ECO:0007669"/>
    <property type="project" value="TreeGrafter"/>
</dbReference>
<dbReference type="NCBIfam" id="TIGR00099">
    <property type="entry name" value="Cof-subfamily"/>
    <property type="match status" value="1"/>
</dbReference>
<gene>
    <name evidence="1" type="ORF">NCTC12360_03065</name>
</gene>